<protein>
    <submittedName>
        <fullName evidence="1">Uncharacterized protein</fullName>
    </submittedName>
</protein>
<reference evidence="1" key="1">
    <citation type="journal article" date="2014" name="Front. Microbiol.">
        <title>High frequency of phylogenetically diverse reductive dehalogenase-homologous genes in deep subseafloor sedimentary metagenomes.</title>
        <authorList>
            <person name="Kawai M."/>
            <person name="Futagami T."/>
            <person name="Toyoda A."/>
            <person name="Takaki Y."/>
            <person name="Nishi S."/>
            <person name="Hori S."/>
            <person name="Arai W."/>
            <person name="Tsubouchi T."/>
            <person name="Morono Y."/>
            <person name="Uchiyama I."/>
            <person name="Ito T."/>
            <person name="Fujiyama A."/>
            <person name="Inagaki F."/>
            <person name="Takami H."/>
        </authorList>
    </citation>
    <scope>NUCLEOTIDE SEQUENCE</scope>
    <source>
        <strain evidence="1">Expedition CK06-06</strain>
    </source>
</reference>
<proteinExistence type="predicted"/>
<evidence type="ECO:0000313" key="1">
    <source>
        <dbReference type="EMBL" id="GAI40209.1"/>
    </source>
</evidence>
<dbReference type="EMBL" id="BARV01032985">
    <property type="protein sequence ID" value="GAI40209.1"/>
    <property type="molecule type" value="Genomic_DNA"/>
</dbReference>
<organism evidence="1">
    <name type="scientific">marine sediment metagenome</name>
    <dbReference type="NCBI Taxonomy" id="412755"/>
    <lineage>
        <taxon>unclassified sequences</taxon>
        <taxon>metagenomes</taxon>
        <taxon>ecological metagenomes</taxon>
    </lineage>
</organism>
<sequence length="172" mass="18427">ELPLVPSTPLAAGANTYLVDFENLSPVFIIPQGYGLTLIASGYTFTQDAQIYVYIDRGALYGSITCLAAAGGGQPTYANKVIELSTKWIDPTGASAHEFIIKLYNVGAGDLFGGVMLSGIFEAIGTAPWPTTKECHCPYCAHKQVESVHATKIKCNNCGKEYLVWDLTGEAK</sequence>
<comment type="caution">
    <text evidence="1">The sequence shown here is derived from an EMBL/GenBank/DDBJ whole genome shotgun (WGS) entry which is preliminary data.</text>
</comment>
<accession>X1QAB1</accession>
<name>X1QAB1_9ZZZZ</name>
<dbReference type="AlphaFoldDB" id="X1QAB1"/>
<gene>
    <name evidence="1" type="ORF">S06H3_51920</name>
</gene>
<feature type="non-terminal residue" evidence="1">
    <location>
        <position position="1"/>
    </location>
</feature>